<dbReference type="Pfam" id="PF14657">
    <property type="entry name" value="Arm-DNA-bind_4"/>
    <property type="match status" value="1"/>
</dbReference>
<dbReference type="Gene3D" id="1.10.150.130">
    <property type="match status" value="1"/>
</dbReference>
<sequence length="385" mass="43116">MSAEAKMRDGIIQRGKTWSYVVRERDPQTGKTKPRWVGGFPTRTAAKKARDAARHAVNRGTYVPPAALTVGEWLDTWMEAHAVSLKPSTAASYRANIERYLQPHLRHERLQSLSPSRLSTVFRELYERGGKGGRPLSARTVEFARAVLRKALDDAVTERVLEVNPVVGTKRPKVDKPKHTVWDGEQLRAFVRHVEDQGDRFAALWILAAGTGMRRGELLALRWDQVDLEGGVVHVERSVTQVGKELHYGTPKNHERRSVAIDGQTLAALRAWRKSQAAERLEWGPAYLDAEGLVFTWENGSPVLGDYASKQFVRAQAGAELPRLTLHEVRHTHASILLREGVPVHVVSARLGHKDASVTLNVYAHHIPEDHTRVLDVFSRAVWGA</sequence>
<evidence type="ECO:0000259" key="6">
    <source>
        <dbReference type="PROSITE" id="PS51898"/>
    </source>
</evidence>
<dbReference type="CDD" id="cd01189">
    <property type="entry name" value="INT_ICEBs1_C_like"/>
    <property type="match status" value="1"/>
</dbReference>
<dbReference type="InterPro" id="IPR050090">
    <property type="entry name" value="Tyrosine_recombinase_XerCD"/>
</dbReference>
<dbReference type="GO" id="GO:0006310">
    <property type="term" value="P:DNA recombination"/>
    <property type="evidence" value="ECO:0007669"/>
    <property type="project" value="UniProtKB-KW"/>
</dbReference>
<dbReference type="InterPro" id="IPR028259">
    <property type="entry name" value="AP2-like_int_N"/>
</dbReference>
<evidence type="ECO:0000256" key="2">
    <source>
        <dbReference type="ARBA" id="ARBA00022908"/>
    </source>
</evidence>
<organism evidence="8 9">
    <name type="scientific">Ornithinimicrobium tianjinense</name>
    <dbReference type="NCBI Taxonomy" id="1195761"/>
    <lineage>
        <taxon>Bacteria</taxon>
        <taxon>Bacillati</taxon>
        <taxon>Actinomycetota</taxon>
        <taxon>Actinomycetes</taxon>
        <taxon>Micrococcales</taxon>
        <taxon>Ornithinimicrobiaceae</taxon>
        <taxon>Ornithinimicrobium</taxon>
    </lineage>
</organism>
<keyword evidence="3 5" id="KW-0238">DNA-binding</keyword>
<keyword evidence="9" id="KW-1185">Reference proteome</keyword>
<dbReference type="InterPro" id="IPR002104">
    <property type="entry name" value="Integrase_catalytic"/>
</dbReference>
<dbReference type="InterPro" id="IPR044068">
    <property type="entry name" value="CB"/>
</dbReference>
<feature type="domain" description="Tyr recombinase" evidence="6">
    <location>
        <begin position="175"/>
        <end position="376"/>
    </location>
</feature>
<dbReference type="PANTHER" id="PTHR30349">
    <property type="entry name" value="PHAGE INTEGRASE-RELATED"/>
    <property type="match status" value="1"/>
</dbReference>
<dbReference type="PROSITE" id="PS51900">
    <property type="entry name" value="CB"/>
    <property type="match status" value="1"/>
</dbReference>
<evidence type="ECO:0000256" key="1">
    <source>
        <dbReference type="ARBA" id="ARBA00008857"/>
    </source>
</evidence>
<dbReference type="Pfam" id="PF14659">
    <property type="entry name" value="Phage_int_SAM_3"/>
    <property type="match status" value="1"/>
</dbReference>
<dbReference type="InterPro" id="IPR004107">
    <property type="entry name" value="Integrase_SAM-like_N"/>
</dbReference>
<dbReference type="SUPFAM" id="SSF56349">
    <property type="entry name" value="DNA breaking-rejoining enzymes"/>
    <property type="match status" value="1"/>
</dbReference>
<dbReference type="RefSeq" id="WP_229735091.1">
    <property type="nucleotide sequence ID" value="NZ_BAABKH010000001.1"/>
</dbReference>
<dbReference type="InterPro" id="IPR013762">
    <property type="entry name" value="Integrase-like_cat_sf"/>
</dbReference>
<evidence type="ECO:0000256" key="3">
    <source>
        <dbReference type="ARBA" id="ARBA00023125"/>
    </source>
</evidence>
<dbReference type="InterPro" id="IPR010998">
    <property type="entry name" value="Integrase_recombinase_N"/>
</dbReference>
<dbReference type="PROSITE" id="PS51898">
    <property type="entry name" value="TYR_RECOMBINASE"/>
    <property type="match status" value="1"/>
</dbReference>
<protein>
    <submittedName>
        <fullName evidence="8">Site-specific integrase</fullName>
    </submittedName>
</protein>
<reference evidence="8" key="1">
    <citation type="journal article" date="2014" name="Int. J. Syst. Evol. Microbiol.">
        <title>Complete genome sequence of Corynebacterium casei LMG S-19264T (=DSM 44701T), isolated from a smear-ripened cheese.</title>
        <authorList>
            <consortium name="US DOE Joint Genome Institute (JGI-PGF)"/>
            <person name="Walter F."/>
            <person name="Albersmeier A."/>
            <person name="Kalinowski J."/>
            <person name="Ruckert C."/>
        </authorList>
    </citation>
    <scope>NUCLEOTIDE SEQUENCE</scope>
    <source>
        <strain evidence="8">CGMCC 1.12160</strain>
    </source>
</reference>
<gene>
    <name evidence="8" type="ORF">GCM10011366_16180</name>
</gene>
<proteinExistence type="inferred from homology"/>
<comment type="caution">
    <text evidence="8">The sequence shown here is derived from an EMBL/GenBank/DDBJ whole genome shotgun (WGS) entry which is preliminary data.</text>
</comment>
<keyword evidence="2" id="KW-0229">DNA integration</keyword>
<dbReference type="EMBL" id="BMEM01000002">
    <property type="protein sequence ID" value="GGF49057.1"/>
    <property type="molecule type" value="Genomic_DNA"/>
</dbReference>
<dbReference type="Gene3D" id="1.10.443.10">
    <property type="entry name" value="Intergrase catalytic core"/>
    <property type="match status" value="1"/>
</dbReference>
<name>A0A917F6Q0_9MICO</name>
<dbReference type="InterPro" id="IPR011010">
    <property type="entry name" value="DNA_brk_join_enz"/>
</dbReference>
<feature type="domain" description="Core-binding (CB)" evidence="7">
    <location>
        <begin position="68"/>
        <end position="156"/>
    </location>
</feature>
<evidence type="ECO:0000256" key="5">
    <source>
        <dbReference type="PROSITE-ProRule" id="PRU01248"/>
    </source>
</evidence>
<dbReference type="Pfam" id="PF00589">
    <property type="entry name" value="Phage_integrase"/>
    <property type="match status" value="1"/>
</dbReference>
<dbReference type="PANTHER" id="PTHR30349:SF64">
    <property type="entry name" value="PROPHAGE INTEGRASE INTD-RELATED"/>
    <property type="match status" value="1"/>
</dbReference>
<comment type="similarity">
    <text evidence="1">Belongs to the 'phage' integrase family.</text>
</comment>
<dbReference type="GO" id="GO:0003677">
    <property type="term" value="F:DNA binding"/>
    <property type="evidence" value="ECO:0007669"/>
    <property type="project" value="UniProtKB-UniRule"/>
</dbReference>
<accession>A0A917F6Q0</accession>
<evidence type="ECO:0000313" key="9">
    <source>
        <dbReference type="Proteomes" id="UP000605670"/>
    </source>
</evidence>
<reference evidence="8" key="2">
    <citation type="submission" date="2020-09" db="EMBL/GenBank/DDBJ databases">
        <authorList>
            <person name="Sun Q."/>
            <person name="Zhou Y."/>
        </authorList>
    </citation>
    <scope>NUCLEOTIDE SEQUENCE</scope>
    <source>
        <strain evidence="8">CGMCC 1.12160</strain>
    </source>
</reference>
<evidence type="ECO:0000313" key="8">
    <source>
        <dbReference type="EMBL" id="GGF49057.1"/>
    </source>
</evidence>
<dbReference type="AlphaFoldDB" id="A0A917F6Q0"/>
<evidence type="ECO:0000259" key="7">
    <source>
        <dbReference type="PROSITE" id="PS51900"/>
    </source>
</evidence>
<keyword evidence="4" id="KW-0233">DNA recombination</keyword>
<evidence type="ECO:0000256" key="4">
    <source>
        <dbReference type="ARBA" id="ARBA00023172"/>
    </source>
</evidence>
<dbReference type="GO" id="GO:0015074">
    <property type="term" value="P:DNA integration"/>
    <property type="evidence" value="ECO:0007669"/>
    <property type="project" value="UniProtKB-KW"/>
</dbReference>
<dbReference type="Proteomes" id="UP000605670">
    <property type="component" value="Unassembled WGS sequence"/>
</dbReference>